<dbReference type="Gene3D" id="3.40.50.300">
    <property type="entry name" value="P-loop containing nucleotide triphosphate hydrolases"/>
    <property type="match status" value="1"/>
</dbReference>
<evidence type="ECO:0000256" key="1">
    <source>
        <dbReference type="ARBA" id="ARBA00009668"/>
    </source>
</evidence>
<dbReference type="InterPro" id="IPR008921">
    <property type="entry name" value="DNA_pol3_clamp-load_cplx_C"/>
</dbReference>
<dbReference type="InParanoid" id="K0IM96"/>
<dbReference type="InterPro" id="IPR013748">
    <property type="entry name" value="Rep_factorC_C"/>
</dbReference>
<dbReference type="Pfam" id="PF21960">
    <property type="entry name" value="RCF1-5-like_lid"/>
    <property type="match status" value="1"/>
</dbReference>
<dbReference type="GO" id="GO:0005663">
    <property type="term" value="C:DNA replication factor C complex"/>
    <property type="evidence" value="ECO:0007669"/>
    <property type="project" value="TreeGrafter"/>
</dbReference>
<dbReference type="GO" id="GO:0003677">
    <property type="term" value="F:DNA binding"/>
    <property type="evidence" value="ECO:0007669"/>
    <property type="project" value="InterPro"/>
</dbReference>
<evidence type="ECO:0000256" key="4">
    <source>
        <dbReference type="ARBA" id="ARBA00022741"/>
    </source>
</evidence>
<dbReference type="InterPro" id="IPR027417">
    <property type="entry name" value="P-loop_NTPase"/>
</dbReference>
<dbReference type="PANTHER" id="PTHR11669">
    <property type="entry name" value="REPLICATION FACTOR C / DNA POLYMERASE III GAMMA-TAU SUBUNIT"/>
    <property type="match status" value="1"/>
</dbReference>
<keyword evidence="5" id="KW-0067">ATP-binding</keyword>
<dbReference type="Gene3D" id="1.20.272.10">
    <property type="match status" value="1"/>
</dbReference>
<dbReference type="NCBIfam" id="NF001679">
    <property type="entry name" value="PRK00440.1"/>
    <property type="match status" value="1"/>
</dbReference>
<dbReference type="Pfam" id="PF00004">
    <property type="entry name" value="AAA"/>
    <property type="match status" value="1"/>
</dbReference>
<organism evidence="8 9">
    <name type="scientific">Nitrososphaera gargensis (strain Ga9.2)</name>
    <dbReference type="NCBI Taxonomy" id="1237085"/>
    <lineage>
        <taxon>Archaea</taxon>
        <taxon>Nitrososphaerota</taxon>
        <taxon>Nitrososphaeria</taxon>
        <taxon>Nitrososphaerales</taxon>
        <taxon>Nitrososphaeraceae</taxon>
        <taxon>Nitrososphaera</taxon>
    </lineage>
</organism>
<dbReference type="InterPro" id="IPR050238">
    <property type="entry name" value="DNA_Rep/Repair_Clamp_Loader"/>
</dbReference>
<evidence type="ECO:0000313" key="9">
    <source>
        <dbReference type="Proteomes" id="UP000008037"/>
    </source>
</evidence>
<dbReference type="InterPro" id="IPR003959">
    <property type="entry name" value="ATPase_AAA_core"/>
</dbReference>
<dbReference type="GO" id="GO:0005524">
    <property type="term" value="F:ATP binding"/>
    <property type="evidence" value="ECO:0007669"/>
    <property type="project" value="UniProtKB-KW"/>
</dbReference>
<gene>
    <name evidence="8" type="primary">rfcS</name>
    <name evidence="8" type="ordered locus">Ngar_c07260</name>
</gene>
<protein>
    <recommendedName>
        <fullName evidence="2">Replication factor C small subunit</fullName>
    </recommendedName>
    <alternativeName>
        <fullName evidence="6">Clamp loader small subunit</fullName>
    </alternativeName>
</protein>
<sequence length="328" mass="36587">MSAKETDLANLMWSEKYRPKKLAEVVNQKEIIKGISNMIKSPDIPHMLFSGPAGVGKTTTALCIAMELLGEEWKKNTLELNASDERGIKMVRERVKEFAASIKLAGDKEFGTPKIIILDEADEMTSEAQTALRRIIEDSARTTRFIIICNYLSQIIEPIQSRCVVFRFTRLPREDVIDYLKMICEKEKVKFEEKALAQIYDATGGDMRHSINIMQAAAGMGSVSSANVIAAMGLSGRARVNEVLKLALSGKFNEARAKLLELTQVYGMSETDFMKYANQEAYEMKIEKPDEFAAIMAEYDYRLAAGAHPDIQLSALLAQLGKLGAKKQ</sequence>
<feature type="domain" description="AAA+ ATPase" evidence="7">
    <location>
        <begin position="43"/>
        <end position="172"/>
    </location>
</feature>
<dbReference type="GO" id="GO:0006261">
    <property type="term" value="P:DNA-templated DNA replication"/>
    <property type="evidence" value="ECO:0007669"/>
    <property type="project" value="TreeGrafter"/>
</dbReference>
<dbReference type="STRING" id="1237085.Ngar_c07260"/>
<evidence type="ECO:0000256" key="2">
    <source>
        <dbReference type="ARBA" id="ARBA00014164"/>
    </source>
</evidence>
<evidence type="ECO:0000259" key="7">
    <source>
        <dbReference type="SMART" id="SM00382"/>
    </source>
</evidence>
<accession>K0IM96</accession>
<evidence type="ECO:0000256" key="5">
    <source>
        <dbReference type="ARBA" id="ARBA00022840"/>
    </source>
</evidence>
<dbReference type="HOGENOM" id="CLU_042324_2_1_2"/>
<dbReference type="AlphaFoldDB" id="K0IM96"/>
<dbReference type="GeneID" id="13795121"/>
<dbReference type="RefSeq" id="WP_015018214.1">
    <property type="nucleotide sequence ID" value="NC_018719.1"/>
</dbReference>
<dbReference type="FunFam" id="3.40.50.300:FF:000952">
    <property type="entry name" value="Replication factor C subunit 2"/>
    <property type="match status" value="1"/>
</dbReference>
<keyword evidence="4" id="KW-0547">Nucleotide-binding</keyword>
<evidence type="ECO:0000256" key="6">
    <source>
        <dbReference type="ARBA" id="ARBA00031749"/>
    </source>
</evidence>
<dbReference type="EMBL" id="CP002408">
    <property type="protein sequence ID" value="AFU57669.1"/>
    <property type="molecule type" value="Genomic_DNA"/>
</dbReference>
<dbReference type="CDD" id="cd00009">
    <property type="entry name" value="AAA"/>
    <property type="match status" value="1"/>
</dbReference>
<dbReference type="SUPFAM" id="SSF52540">
    <property type="entry name" value="P-loop containing nucleoside triphosphate hydrolases"/>
    <property type="match status" value="1"/>
</dbReference>
<comment type="similarity">
    <text evidence="1">Belongs to the activator 1 small subunits family. RfcS subfamily.</text>
</comment>
<dbReference type="PATRIC" id="fig|1237085.11.peg.702"/>
<dbReference type="InterPro" id="IPR003593">
    <property type="entry name" value="AAA+_ATPase"/>
</dbReference>
<keyword evidence="9" id="KW-1185">Reference proteome</keyword>
<evidence type="ECO:0000313" key="8">
    <source>
        <dbReference type="EMBL" id="AFU57669.1"/>
    </source>
</evidence>
<dbReference type="PANTHER" id="PTHR11669:SF20">
    <property type="entry name" value="REPLICATION FACTOR C SUBUNIT 4"/>
    <property type="match status" value="1"/>
</dbReference>
<name>K0IM96_NITGG</name>
<dbReference type="SUPFAM" id="SSF48019">
    <property type="entry name" value="post-AAA+ oligomerization domain-like"/>
    <property type="match status" value="1"/>
</dbReference>
<dbReference type="FunCoup" id="K0IM96">
    <property type="interactions" value="114"/>
</dbReference>
<dbReference type="Pfam" id="PF08542">
    <property type="entry name" value="Rep_fac_C"/>
    <property type="match status" value="1"/>
</dbReference>
<dbReference type="GO" id="GO:0006281">
    <property type="term" value="P:DNA repair"/>
    <property type="evidence" value="ECO:0007669"/>
    <property type="project" value="TreeGrafter"/>
</dbReference>
<keyword evidence="3" id="KW-0235">DNA replication</keyword>
<proteinExistence type="inferred from homology"/>
<dbReference type="GO" id="GO:0016887">
    <property type="term" value="F:ATP hydrolysis activity"/>
    <property type="evidence" value="ECO:0007669"/>
    <property type="project" value="InterPro"/>
</dbReference>
<dbReference type="Proteomes" id="UP000008037">
    <property type="component" value="Chromosome"/>
</dbReference>
<dbReference type="SMART" id="SM00382">
    <property type="entry name" value="AAA"/>
    <property type="match status" value="1"/>
</dbReference>
<dbReference type="Gene3D" id="1.10.8.60">
    <property type="match status" value="1"/>
</dbReference>
<dbReference type="GO" id="GO:0003689">
    <property type="term" value="F:DNA clamp loader activity"/>
    <property type="evidence" value="ECO:0007669"/>
    <property type="project" value="TreeGrafter"/>
</dbReference>
<reference evidence="8 9" key="1">
    <citation type="journal article" date="2012" name="Environ. Microbiol.">
        <title>The genome of the ammonia-oxidizing Candidatus Nitrososphaera gargensis: insights into metabolic versatility and environmental adaptations.</title>
        <authorList>
            <person name="Spang A."/>
            <person name="Poehlein A."/>
            <person name="Offre P."/>
            <person name="Zumbragel S."/>
            <person name="Haider S."/>
            <person name="Rychlik N."/>
            <person name="Nowka B."/>
            <person name="Schmeisser C."/>
            <person name="Lebedeva E.V."/>
            <person name="Rattei T."/>
            <person name="Bohm C."/>
            <person name="Schmid M."/>
            <person name="Galushko A."/>
            <person name="Hatzenpichler R."/>
            <person name="Weinmaier T."/>
            <person name="Daniel R."/>
            <person name="Schleper C."/>
            <person name="Spieck E."/>
            <person name="Streit W."/>
            <person name="Wagner M."/>
        </authorList>
    </citation>
    <scope>NUCLEOTIDE SEQUENCE [LARGE SCALE GENOMIC DNA]</scope>
    <source>
        <strain evidence="9">Ga9.2</strain>
    </source>
</reference>
<evidence type="ECO:0000256" key="3">
    <source>
        <dbReference type="ARBA" id="ARBA00022705"/>
    </source>
</evidence>
<dbReference type="KEGG" id="nga:Ngar_c07260"/>